<dbReference type="Gene3D" id="1.10.510.10">
    <property type="entry name" value="Transferase(Phosphotransferase) domain 1"/>
    <property type="match status" value="1"/>
</dbReference>
<feature type="region of interest" description="Disordered" evidence="1">
    <location>
        <begin position="129"/>
        <end position="180"/>
    </location>
</feature>
<feature type="compositionally biased region" description="Acidic residues" evidence="1">
    <location>
        <begin position="165"/>
        <end position="174"/>
    </location>
</feature>
<dbReference type="EMBL" id="KN824281">
    <property type="protein sequence ID" value="KIM31568.1"/>
    <property type="molecule type" value="Genomic_DNA"/>
</dbReference>
<feature type="compositionally biased region" description="Polar residues" evidence="1">
    <location>
        <begin position="636"/>
        <end position="648"/>
    </location>
</feature>
<dbReference type="AlphaFoldDB" id="A0A0C2WZV7"/>
<protein>
    <recommendedName>
        <fullName evidence="2">Fungal-type protein kinase domain-containing protein</fullName>
    </recommendedName>
</protein>
<dbReference type="InterPro" id="IPR040976">
    <property type="entry name" value="Pkinase_fungal"/>
</dbReference>
<evidence type="ECO:0000313" key="4">
    <source>
        <dbReference type="Proteomes" id="UP000054097"/>
    </source>
</evidence>
<evidence type="ECO:0000256" key="1">
    <source>
        <dbReference type="SAM" id="MobiDB-lite"/>
    </source>
</evidence>
<feature type="domain" description="Fungal-type protein kinase" evidence="2">
    <location>
        <begin position="199"/>
        <end position="662"/>
    </location>
</feature>
<dbReference type="GO" id="GO:0004672">
    <property type="term" value="F:protein kinase activity"/>
    <property type="evidence" value="ECO:0007669"/>
    <property type="project" value="InterPro"/>
</dbReference>
<feature type="region of interest" description="Disordered" evidence="1">
    <location>
        <begin position="622"/>
        <end position="648"/>
    </location>
</feature>
<accession>A0A0C2WZV7</accession>
<dbReference type="PANTHER" id="PTHR38248">
    <property type="entry name" value="FUNK1 6"/>
    <property type="match status" value="1"/>
</dbReference>
<dbReference type="PROSITE" id="PS00109">
    <property type="entry name" value="PROTEIN_KINASE_TYR"/>
    <property type="match status" value="1"/>
</dbReference>
<dbReference type="HOGENOM" id="CLU_365311_0_0_1"/>
<evidence type="ECO:0000313" key="3">
    <source>
        <dbReference type="EMBL" id="KIM31568.1"/>
    </source>
</evidence>
<dbReference type="STRING" id="933852.A0A0C2WZV7"/>
<keyword evidence="4" id="KW-1185">Reference proteome</keyword>
<evidence type="ECO:0000259" key="2">
    <source>
        <dbReference type="Pfam" id="PF17667"/>
    </source>
</evidence>
<dbReference type="Pfam" id="PF17667">
    <property type="entry name" value="Pkinase_fungal"/>
    <property type="match status" value="1"/>
</dbReference>
<proteinExistence type="predicted"/>
<reference evidence="4" key="2">
    <citation type="submission" date="2015-01" db="EMBL/GenBank/DDBJ databases">
        <title>Evolutionary Origins and Diversification of the Mycorrhizal Mutualists.</title>
        <authorList>
            <consortium name="DOE Joint Genome Institute"/>
            <consortium name="Mycorrhizal Genomics Consortium"/>
            <person name="Kohler A."/>
            <person name="Kuo A."/>
            <person name="Nagy L.G."/>
            <person name="Floudas D."/>
            <person name="Copeland A."/>
            <person name="Barry K.W."/>
            <person name="Cichocki N."/>
            <person name="Veneault-Fourrey C."/>
            <person name="LaButti K."/>
            <person name="Lindquist E.A."/>
            <person name="Lipzen A."/>
            <person name="Lundell T."/>
            <person name="Morin E."/>
            <person name="Murat C."/>
            <person name="Riley R."/>
            <person name="Ohm R."/>
            <person name="Sun H."/>
            <person name="Tunlid A."/>
            <person name="Henrissat B."/>
            <person name="Grigoriev I.V."/>
            <person name="Hibbett D.S."/>
            <person name="Martin F."/>
        </authorList>
    </citation>
    <scope>NUCLEOTIDE SEQUENCE [LARGE SCALE GENOMIC DNA]</scope>
    <source>
        <strain evidence="4">MAFF 305830</strain>
    </source>
</reference>
<dbReference type="InterPro" id="IPR008266">
    <property type="entry name" value="Tyr_kinase_AS"/>
</dbReference>
<feature type="compositionally biased region" description="Basic and acidic residues" evidence="1">
    <location>
        <begin position="138"/>
        <end position="164"/>
    </location>
</feature>
<dbReference type="OrthoDB" id="3271155at2759"/>
<organism evidence="3 4">
    <name type="scientific">Serendipita vermifera MAFF 305830</name>
    <dbReference type="NCBI Taxonomy" id="933852"/>
    <lineage>
        <taxon>Eukaryota</taxon>
        <taxon>Fungi</taxon>
        <taxon>Dikarya</taxon>
        <taxon>Basidiomycota</taxon>
        <taxon>Agaricomycotina</taxon>
        <taxon>Agaricomycetes</taxon>
        <taxon>Sebacinales</taxon>
        <taxon>Serendipitaceae</taxon>
        <taxon>Serendipita</taxon>
    </lineage>
</organism>
<reference evidence="3 4" key="1">
    <citation type="submission" date="2014-04" db="EMBL/GenBank/DDBJ databases">
        <authorList>
            <consortium name="DOE Joint Genome Institute"/>
            <person name="Kuo A."/>
            <person name="Zuccaro A."/>
            <person name="Kohler A."/>
            <person name="Nagy L.G."/>
            <person name="Floudas D."/>
            <person name="Copeland A."/>
            <person name="Barry K.W."/>
            <person name="Cichocki N."/>
            <person name="Veneault-Fourrey C."/>
            <person name="LaButti K."/>
            <person name="Lindquist E.A."/>
            <person name="Lipzen A."/>
            <person name="Lundell T."/>
            <person name="Morin E."/>
            <person name="Murat C."/>
            <person name="Sun H."/>
            <person name="Tunlid A."/>
            <person name="Henrissat B."/>
            <person name="Grigoriev I.V."/>
            <person name="Hibbett D.S."/>
            <person name="Martin F."/>
            <person name="Nordberg H.P."/>
            <person name="Cantor M.N."/>
            <person name="Hua S.X."/>
        </authorList>
    </citation>
    <scope>NUCLEOTIDE SEQUENCE [LARGE SCALE GENOMIC DNA]</scope>
    <source>
        <strain evidence="3 4">MAFF 305830</strain>
    </source>
</reference>
<dbReference type="SUPFAM" id="SSF56112">
    <property type="entry name" value="Protein kinase-like (PK-like)"/>
    <property type="match status" value="1"/>
</dbReference>
<dbReference type="PANTHER" id="PTHR38248:SF2">
    <property type="entry name" value="FUNK1 11"/>
    <property type="match status" value="1"/>
</dbReference>
<name>A0A0C2WZV7_SERVB</name>
<feature type="region of interest" description="Disordered" evidence="1">
    <location>
        <begin position="379"/>
        <end position="399"/>
    </location>
</feature>
<gene>
    <name evidence="3" type="ORF">M408DRAFT_235220</name>
</gene>
<dbReference type="Proteomes" id="UP000054097">
    <property type="component" value="Unassembled WGS sequence"/>
</dbReference>
<sequence>MNPRLVDNGIYSQSHHASRDDLRNALDDKRVNFLETPEFWTKLLLTESVSSDTVESIHKATQPYIKQLVHIAASKNPAEIEMYPPLDKVFKVIQKQSEDARFWKDHHTKYPGVDSGVFVSGLYGKDPASTQVSSAHSQKTDGSRHVKRIKVEAHSPDYTHPKGSEEDESSDEDNDSYRPRKLPSQFAQTLRIFDTRKPDYLLLDADYHGRCPKKPLWRQAAVIMELKAQSSCAPSPANPESSLIVQCTDYARLHMALRPFQRFSILFTLCGTIFTGWLIDRVGVIISENVDISKPDGAYTFIRAMMRVTCSMTIHDLGMDPTVFIHGDSAMGDTEIPSFVVSMPSNNAYITKGIPIWQSSSVFGRGTVVWNVNEKHVTSQPTEAEVSEPSEAGSSIPPGPTLILKNAYRGKQRIGESEFYRAIQRAKIEGLAVFREGGDVNWTSKSQENQGIRLKTSAVGDAEVSERTTSKDRMISASLHRANLNVNLEEDSIAHRLVLESKGKRLSEHDDLCGLLKAVLSCVKGHESLYEHGILHRDISIGNVFISDAGHSNSNAAGGFLADLDMAKVHDEAKLAQLIGKKMAKSLIKLTTESITGTAQFMSLPLLKHHAYAQELKRPKVRPAVKGSKLPEWKSTPVTQSSRSVGNNPQDDLESFVWTLFYALCVKEMNSHHTAQSRDHYCKTYFVKIFGALSFNDTYEQHLAARQRILGDDPSDKLWREDRISEGDAWVVLRALMRAAKDEDLDYKEFKNILEHYIALLEPTSVIPQTK</sequence>
<dbReference type="InterPro" id="IPR011009">
    <property type="entry name" value="Kinase-like_dom_sf"/>
</dbReference>